<keyword evidence="19" id="KW-1185">Reference proteome</keyword>
<dbReference type="FunFam" id="3.30.40.10:FF:000475">
    <property type="entry name" value="RING-H2 finger protein ATL3"/>
    <property type="match status" value="1"/>
</dbReference>
<dbReference type="GO" id="GO:0016020">
    <property type="term" value="C:membrane"/>
    <property type="evidence" value="ECO:0007669"/>
    <property type="project" value="UniProtKB-SubCell"/>
</dbReference>
<organism evidence="18 19">
    <name type="scientific">Canna indica</name>
    <name type="common">Indian-shot</name>
    <dbReference type="NCBI Taxonomy" id="4628"/>
    <lineage>
        <taxon>Eukaryota</taxon>
        <taxon>Viridiplantae</taxon>
        <taxon>Streptophyta</taxon>
        <taxon>Embryophyta</taxon>
        <taxon>Tracheophyta</taxon>
        <taxon>Spermatophyta</taxon>
        <taxon>Magnoliopsida</taxon>
        <taxon>Liliopsida</taxon>
        <taxon>Zingiberales</taxon>
        <taxon>Cannaceae</taxon>
        <taxon>Canna</taxon>
    </lineage>
</organism>
<keyword evidence="6 16" id="KW-0812">Transmembrane</keyword>
<evidence type="ECO:0000256" key="16">
    <source>
        <dbReference type="SAM" id="Phobius"/>
    </source>
</evidence>
<reference evidence="18 19" key="1">
    <citation type="submission" date="2023-10" db="EMBL/GenBank/DDBJ databases">
        <title>Chromosome-scale genome assembly provides insights into flower coloration mechanisms of Canna indica.</title>
        <authorList>
            <person name="Li C."/>
        </authorList>
    </citation>
    <scope>NUCLEOTIDE SEQUENCE [LARGE SCALE GENOMIC DNA]</scope>
    <source>
        <tissue evidence="18">Flower</tissue>
    </source>
</reference>
<feature type="region of interest" description="Disordered" evidence="15">
    <location>
        <begin position="151"/>
        <end position="178"/>
    </location>
</feature>
<evidence type="ECO:0000256" key="9">
    <source>
        <dbReference type="ARBA" id="ARBA00022786"/>
    </source>
</evidence>
<dbReference type="InterPro" id="IPR001841">
    <property type="entry name" value="Znf_RING"/>
</dbReference>
<evidence type="ECO:0000256" key="8">
    <source>
        <dbReference type="ARBA" id="ARBA00022771"/>
    </source>
</evidence>
<evidence type="ECO:0000256" key="12">
    <source>
        <dbReference type="ARBA" id="ARBA00023136"/>
    </source>
</evidence>
<evidence type="ECO:0000256" key="10">
    <source>
        <dbReference type="ARBA" id="ARBA00022833"/>
    </source>
</evidence>
<evidence type="ECO:0000259" key="17">
    <source>
        <dbReference type="PROSITE" id="PS50089"/>
    </source>
</evidence>
<keyword evidence="8 14" id="KW-0863">Zinc-finger</keyword>
<dbReference type="PANTHER" id="PTHR46913">
    <property type="entry name" value="RING-H2 FINGER PROTEIN ATL16"/>
    <property type="match status" value="1"/>
</dbReference>
<keyword evidence="11 16" id="KW-1133">Transmembrane helix</keyword>
<keyword evidence="9" id="KW-0833">Ubl conjugation pathway</keyword>
<keyword evidence="10" id="KW-0862">Zinc</keyword>
<dbReference type="InterPro" id="IPR044600">
    <property type="entry name" value="ATL1/ATL16-like"/>
</dbReference>
<dbReference type="EC" id="2.3.2.27" evidence="4"/>
<evidence type="ECO:0000313" key="19">
    <source>
        <dbReference type="Proteomes" id="UP001327560"/>
    </source>
</evidence>
<dbReference type="CDD" id="cd16461">
    <property type="entry name" value="RING-H2_EL5-like"/>
    <property type="match status" value="1"/>
</dbReference>
<evidence type="ECO:0000256" key="4">
    <source>
        <dbReference type="ARBA" id="ARBA00012483"/>
    </source>
</evidence>
<dbReference type="GO" id="GO:0016567">
    <property type="term" value="P:protein ubiquitination"/>
    <property type="evidence" value="ECO:0007669"/>
    <property type="project" value="InterPro"/>
</dbReference>
<evidence type="ECO:0000256" key="11">
    <source>
        <dbReference type="ARBA" id="ARBA00022989"/>
    </source>
</evidence>
<feature type="domain" description="RING-type" evidence="17">
    <location>
        <begin position="106"/>
        <end position="148"/>
    </location>
</feature>
<dbReference type="Pfam" id="PF13639">
    <property type="entry name" value="zf-RING_2"/>
    <property type="match status" value="1"/>
</dbReference>
<comment type="subcellular location">
    <subcellularLocation>
        <location evidence="2">Membrane</location>
        <topology evidence="2">Single-pass membrane protein</topology>
    </subcellularLocation>
</comment>
<feature type="region of interest" description="Disordered" evidence="15">
    <location>
        <begin position="256"/>
        <end position="292"/>
    </location>
</feature>
<comment type="similarity">
    <text evidence="13">Belongs to the RING-type zinc finger family. ATL subfamily.</text>
</comment>
<dbReference type="AlphaFoldDB" id="A0AAQ3JNC0"/>
<keyword evidence="5" id="KW-0808">Transferase</keyword>
<dbReference type="SMART" id="SM00184">
    <property type="entry name" value="RING"/>
    <property type="match status" value="1"/>
</dbReference>
<evidence type="ECO:0000256" key="5">
    <source>
        <dbReference type="ARBA" id="ARBA00022679"/>
    </source>
</evidence>
<name>A0AAQ3JNC0_9LILI</name>
<evidence type="ECO:0000256" key="3">
    <source>
        <dbReference type="ARBA" id="ARBA00004906"/>
    </source>
</evidence>
<proteinExistence type="inferred from homology"/>
<evidence type="ECO:0000313" key="18">
    <source>
        <dbReference type="EMBL" id="WOK92081.1"/>
    </source>
</evidence>
<accession>A0AAQ3JNC0</accession>
<feature type="transmembrane region" description="Helical" evidence="16">
    <location>
        <begin position="28"/>
        <end position="50"/>
    </location>
</feature>
<gene>
    <name evidence="18" type="ORF">Cni_G00772</name>
</gene>
<dbReference type="PROSITE" id="PS50089">
    <property type="entry name" value="ZF_RING_2"/>
    <property type="match status" value="1"/>
</dbReference>
<evidence type="ECO:0000256" key="6">
    <source>
        <dbReference type="ARBA" id="ARBA00022692"/>
    </source>
</evidence>
<dbReference type="SUPFAM" id="SSF57850">
    <property type="entry name" value="RING/U-box"/>
    <property type="match status" value="1"/>
</dbReference>
<dbReference type="Gene3D" id="3.30.40.10">
    <property type="entry name" value="Zinc/RING finger domain, C3HC4 (zinc finger)"/>
    <property type="match status" value="1"/>
</dbReference>
<evidence type="ECO:0000256" key="13">
    <source>
        <dbReference type="ARBA" id="ARBA00024209"/>
    </source>
</evidence>
<comment type="catalytic activity">
    <reaction evidence="1">
        <text>S-ubiquitinyl-[E2 ubiquitin-conjugating enzyme]-L-cysteine + [acceptor protein]-L-lysine = [E2 ubiquitin-conjugating enzyme]-L-cysteine + N(6)-ubiquitinyl-[acceptor protein]-L-lysine.</text>
        <dbReference type="EC" id="2.3.2.27"/>
    </reaction>
</comment>
<evidence type="ECO:0000256" key="2">
    <source>
        <dbReference type="ARBA" id="ARBA00004167"/>
    </source>
</evidence>
<keyword evidence="12 16" id="KW-0472">Membrane</keyword>
<dbReference type="InterPro" id="IPR013083">
    <property type="entry name" value="Znf_RING/FYVE/PHD"/>
</dbReference>
<protein>
    <recommendedName>
        <fullName evidence="4">RING-type E3 ubiquitin transferase</fullName>
        <ecNumber evidence="4">2.3.2.27</ecNumber>
    </recommendedName>
</protein>
<evidence type="ECO:0000256" key="15">
    <source>
        <dbReference type="SAM" id="MobiDB-lite"/>
    </source>
</evidence>
<keyword evidence="7" id="KW-0479">Metal-binding</keyword>
<sequence>MSGEGSDPLVDASAGGNYASAVRISTEVMIAAVIFLFMVVVFVFFLYLYAKHYLRPNSGRSRSRARFLFTAADLGPAPRRGLDPAVLSSMPITIYRASNFKEGLECSVCLSELVDGEKARLLPKCNHGFHLECIDMWFHSHSTCPLCRSPVGGEPSAKPNSHEEEQAPQPETTSAESPVFPTNVLIWGSQDQVNAGNSQEGPSSSAGALAIEIPRRGMEGLPSPFSPLPSSRMAMEEAKSPVSGRFRSLMRLWSMGKRTAGSSSSPSEGDIEQGMGASADGSALPPKSPASP</sequence>
<dbReference type="PANTHER" id="PTHR46913:SF1">
    <property type="entry name" value="RING-H2 FINGER PROTEIN ATL16"/>
    <property type="match status" value="1"/>
</dbReference>
<evidence type="ECO:0000256" key="1">
    <source>
        <dbReference type="ARBA" id="ARBA00000900"/>
    </source>
</evidence>
<dbReference type="GO" id="GO:0061630">
    <property type="term" value="F:ubiquitin protein ligase activity"/>
    <property type="evidence" value="ECO:0007669"/>
    <property type="project" value="UniProtKB-EC"/>
</dbReference>
<dbReference type="Proteomes" id="UP001327560">
    <property type="component" value="Chromosome 1"/>
</dbReference>
<evidence type="ECO:0000256" key="7">
    <source>
        <dbReference type="ARBA" id="ARBA00022723"/>
    </source>
</evidence>
<comment type="pathway">
    <text evidence="3">Protein modification; protein ubiquitination.</text>
</comment>
<evidence type="ECO:0000256" key="14">
    <source>
        <dbReference type="PROSITE-ProRule" id="PRU00175"/>
    </source>
</evidence>
<dbReference type="EMBL" id="CP136890">
    <property type="protein sequence ID" value="WOK92081.1"/>
    <property type="molecule type" value="Genomic_DNA"/>
</dbReference>
<dbReference type="GO" id="GO:0008270">
    <property type="term" value="F:zinc ion binding"/>
    <property type="evidence" value="ECO:0007669"/>
    <property type="project" value="UniProtKB-KW"/>
</dbReference>